<dbReference type="Gene3D" id="2.70.150.10">
    <property type="entry name" value="Calcium-transporting ATPase, cytoplasmic transduction domain A"/>
    <property type="match status" value="1"/>
</dbReference>
<dbReference type="InterPro" id="IPR036412">
    <property type="entry name" value="HAD-like_sf"/>
</dbReference>
<dbReference type="PANTHER" id="PTHR43520:SF8">
    <property type="entry name" value="P-TYPE CU(+) TRANSPORTER"/>
    <property type="match status" value="1"/>
</dbReference>
<sequence>MSTCSLCDLPTPTPPVTEAGVEGTFCCRGCLEVARSLDELPDSSTDVRADTETDTPDVPADAETAYFAVDGMHCTTCEAFLSLRGDETEGVYGVEANYGLETARVFYDPEQVSAAALPETLSGRGYQFRQPDEGSGAAMRSRQRDTAQRLVVGGFLSMLVMPWYFVYLYPSYVGIETGILDVDATTAATLYVPMVIIAFATAGVLLYTGGPVLRGAWVSITTRQLNMDLLVAVAACAAFAYSTVALATGSIHLYYDVSVAIVMIVTLGRYYEGSVRSQATARLTDLTAARTSEATRLTDDGRETVDIDSLTAGDEVVVAPGERVPVDGTVSEGVADVDESVVTGEPMPVTKAPDDEVVGGSVVTDDALVVAVGPAVESTAERITTALWEIQSATPGIQRLADAIATVFVPLVLVLGTAVTLWQLAGGSSVASAMLSGLVVLVVSCPCAMGLATPLAVSAGLRDGLERGVIIANESVFEVAPAVDTLVFDKTGTLTTGEMTVRELAGDDRTLRYAAAVERLASHPVADAILDAASEDEVGMTDGGTAVAAGLPGVDGFTRHPGDGVSGTVQGREVVVGTPEFVADRVGPVANLQNEIDAAERSGHLPVVVGWEGQARGVIAVGDSAREEWERALETFDDHEIAVLTGDEGPGARRFREHPAVDSVFAGVPPDGKVETVRRLSASGTTVMVGDGTNDAPALAAADLGVAMGDGTARAIEAADVVVTDNDLTAVETVFAFVRGTRRRIRENLAWAFVYNAVAIPLAVSGLLNPLFAAVAMAASSLIVVSNSRRAVL</sequence>
<dbReference type="OrthoDB" id="8588at2157"/>
<dbReference type="PRINTS" id="PR00119">
    <property type="entry name" value="CATATPASE"/>
</dbReference>
<dbReference type="Pfam" id="PF00702">
    <property type="entry name" value="Hydrolase"/>
    <property type="match status" value="1"/>
</dbReference>
<dbReference type="InterPro" id="IPR059000">
    <property type="entry name" value="ATPase_P-type_domA"/>
</dbReference>
<dbReference type="EMBL" id="FNFC01000007">
    <property type="protein sequence ID" value="SDJ68631.1"/>
    <property type="molecule type" value="Genomic_DNA"/>
</dbReference>
<dbReference type="InterPro" id="IPR036163">
    <property type="entry name" value="HMA_dom_sf"/>
</dbReference>
<evidence type="ECO:0000256" key="10">
    <source>
        <dbReference type="SAM" id="Phobius"/>
    </source>
</evidence>
<evidence type="ECO:0000256" key="8">
    <source>
        <dbReference type="ARBA" id="ARBA00022989"/>
    </source>
</evidence>
<feature type="transmembrane region" description="Helical" evidence="10">
    <location>
        <begin position="400"/>
        <end position="422"/>
    </location>
</feature>
<dbReference type="SUPFAM" id="SSF81660">
    <property type="entry name" value="Metal cation-transporting ATPase, ATP-binding domain N"/>
    <property type="match status" value="1"/>
</dbReference>
<dbReference type="Gene3D" id="3.30.70.100">
    <property type="match status" value="1"/>
</dbReference>
<name>A0A1G8VRC8_9EURY</name>
<keyword evidence="4" id="KW-0479">Metal-binding</keyword>
<dbReference type="CDD" id="cd00371">
    <property type="entry name" value="HMA"/>
    <property type="match status" value="1"/>
</dbReference>
<feature type="transmembrane region" description="Helical" evidence="10">
    <location>
        <begin position="190"/>
        <end position="208"/>
    </location>
</feature>
<comment type="similarity">
    <text evidence="2">Belongs to the cation transport ATPase (P-type) (TC 3.A.3) family. Type IB subfamily.</text>
</comment>
<dbReference type="RefSeq" id="WP_092702041.1">
    <property type="nucleotide sequence ID" value="NZ_FNFC01000007.1"/>
</dbReference>
<dbReference type="NCBIfam" id="TIGR01525">
    <property type="entry name" value="ATPase-IB_hvy"/>
    <property type="match status" value="1"/>
</dbReference>
<dbReference type="AlphaFoldDB" id="A0A1G8VRC8"/>
<dbReference type="InterPro" id="IPR006121">
    <property type="entry name" value="HMA_dom"/>
</dbReference>
<proteinExistence type="inferred from homology"/>
<dbReference type="InterPro" id="IPR044492">
    <property type="entry name" value="P_typ_ATPase_HD_dom"/>
</dbReference>
<keyword evidence="6" id="KW-0067">ATP-binding</keyword>
<dbReference type="PROSITE" id="PS01229">
    <property type="entry name" value="COF_2"/>
    <property type="match status" value="1"/>
</dbReference>
<dbReference type="InterPro" id="IPR023299">
    <property type="entry name" value="ATPase_P-typ_cyto_dom_N"/>
</dbReference>
<dbReference type="STRING" id="890420.SAMN05216226_107115"/>
<dbReference type="PRINTS" id="PR00120">
    <property type="entry name" value="HATPASE"/>
</dbReference>
<dbReference type="Pfam" id="PF00403">
    <property type="entry name" value="HMA"/>
    <property type="match status" value="1"/>
</dbReference>
<evidence type="ECO:0000256" key="7">
    <source>
        <dbReference type="ARBA" id="ARBA00022967"/>
    </source>
</evidence>
<dbReference type="InterPro" id="IPR023214">
    <property type="entry name" value="HAD_sf"/>
</dbReference>
<dbReference type="SUPFAM" id="SSF56784">
    <property type="entry name" value="HAD-like"/>
    <property type="match status" value="1"/>
</dbReference>
<dbReference type="PANTHER" id="PTHR43520">
    <property type="entry name" value="ATP7, ISOFORM B"/>
    <property type="match status" value="1"/>
</dbReference>
<dbReference type="GO" id="GO:0016887">
    <property type="term" value="F:ATP hydrolysis activity"/>
    <property type="evidence" value="ECO:0007669"/>
    <property type="project" value="InterPro"/>
</dbReference>
<keyword evidence="3 10" id="KW-0812">Transmembrane</keyword>
<evidence type="ECO:0000313" key="13">
    <source>
        <dbReference type="Proteomes" id="UP000198856"/>
    </source>
</evidence>
<protein>
    <submittedName>
        <fullName evidence="12">Cu2+-exporting ATPase</fullName>
    </submittedName>
</protein>
<keyword evidence="8 10" id="KW-1133">Transmembrane helix</keyword>
<dbReference type="GO" id="GO:0012505">
    <property type="term" value="C:endomembrane system"/>
    <property type="evidence" value="ECO:0007669"/>
    <property type="project" value="UniProtKB-SubCell"/>
</dbReference>
<dbReference type="SFLD" id="SFLDS00003">
    <property type="entry name" value="Haloacid_Dehalogenase"/>
    <property type="match status" value="1"/>
</dbReference>
<dbReference type="SUPFAM" id="SSF55008">
    <property type="entry name" value="HMA, heavy metal-associated domain"/>
    <property type="match status" value="1"/>
</dbReference>
<keyword evidence="9 10" id="KW-0472">Membrane</keyword>
<dbReference type="InterPro" id="IPR027256">
    <property type="entry name" value="P-typ_ATPase_IB"/>
</dbReference>
<dbReference type="GO" id="GO:0055070">
    <property type="term" value="P:copper ion homeostasis"/>
    <property type="evidence" value="ECO:0007669"/>
    <property type="project" value="TreeGrafter"/>
</dbReference>
<evidence type="ECO:0000256" key="3">
    <source>
        <dbReference type="ARBA" id="ARBA00022692"/>
    </source>
</evidence>
<dbReference type="GO" id="GO:0005507">
    <property type="term" value="F:copper ion binding"/>
    <property type="evidence" value="ECO:0007669"/>
    <property type="project" value="TreeGrafter"/>
</dbReference>
<dbReference type="InterPro" id="IPR001757">
    <property type="entry name" value="P_typ_ATPase"/>
</dbReference>
<evidence type="ECO:0000256" key="6">
    <source>
        <dbReference type="ARBA" id="ARBA00022840"/>
    </source>
</evidence>
<dbReference type="GO" id="GO:0005524">
    <property type="term" value="F:ATP binding"/>
    <property type="evidence" value="ECO:0007669"/>
    <property type="project" value="UniProtKB-KW"/>
</dbReference>
<feature type="transmembrane region" description="Helical" evidence="10">
    <location>
        <begin position="229"/>
        <end position="247"/>
    </location>
</feature>
<organism evidence="12 13">
    <name type="scientific">Halovenus aranensis</name>
    <dbReference type="NCBI Taxonomy" id="890420"/>
    <lineage>
        <taxon>Archaea</taxon>
        <taxon>Methanobacteriati</taxon>
        <taxon>Methanobacteriota</taxon>
        <taxon>Stenosarchaea group</taxon>
        <taxon>Halobacteria</taxon>
        <taxon>Halobacteriales</taxon>
        <taxon>Haloarculaceae</taxon>
        <taxon>Halovenus</taxon>
    </lineage>
</organism>
<evidence type="ECO:0000259" key="11">
    <source>
        <dbReference type="PROSITE" id="PS50846"/>
    </source>
</evidence>
<feature type="transmembrane region" description="Helical" evidence="10">
    <location>
        <begin position="434"/>
        <end position="457"/>
    </location>
</feature>
<dbReference type="Proteomes" id="UP000198856">
    <property type="component" value="Unassembled WGS sequence"/>
</dbReference>
<feature type="transmembrane region" description="Helical" evidence="10">
    <location>
        <begin position="749"/>
        <end position="765"/>
    </location>
</feature>
<feature type="domain" description="HMA" evidence="11">
    <location>
        <begin position="63"/>
        <end position="129"/>
    </location>
</feature>
<dbReference type="SFLD" id="SFLDF00027">
    <property type="entry name" value="p-type_atpase"/>
    <property type="match status" value="1"/>
</dbReference>
<dbReference type="PROSITE" id="PS00154">
    <property type="entry name" value="ATPASE_E1_E2"/>
    <property type="match status" value="1"/>
</dbReference>
<keyword evidence="7" id="KW-1278">Translocase</keyword>
<evidence type="ECO:0000256" key="5">
    <source>
        <dbReference type="ARBA" id="ARBA00022741"/>
    </source>
</evidence>
<dbReference type="SUPFAM" id="SSF81653">
    <property type="entry name" value="Calcium ATPase, transduction domain A"/>
    <property type="match status" value="1"/>
</dbReference>
<evidence type="ECO:0000313" key="12">
    <source>
        <dbReference type="EMBL" id="SDJ68631.1"/>
    </source>
</evidence>
<keyword evidence="13" id="KW-1185">Reference proteome</keyword>
<evidence type="ECO:0000256" key="2">
    <source>
        <dbReference type="ARBA" id="ARBA00006024"/>
    </source>
</evidence>
<dbReference type="Gene3D" id="3.40.1110.10">
    <property type="entry name" value="Calcium-transporting ATPase, cytoplasmic domain N"/>
    <property type="match status" value="1"/>
</dbReference>
<dbReference type="Pfam" id="PF00122">
    <property type="entry name" value="E1-E2_ATPase"/>
    <property type="match status" value="1"/>
</dbReference>
<evidence type="ECO:0000256" key="1">
    <source>
        <dbReference type="ARBA" id="ARBA00004127"/>
    </source>
</evidence>
<dbReference type="GO" id="GO:0016020">
    <property type="term" value="C:membrane"/>
    <property type="evidence" value="ECO:0007669"/>
    <property type="project" value="InterPro"/>
</dbReference>
<gene>
    <name evidence="12" type="ORF">SAMN05216226_107115</name>
</gene>
<evidence type="ECO:0000256" key="4">
    <source>
        <dbReference type="ARBA" id="ARBA00022723"/>
    </source>
</evidence>
<dbReference type="InterPro" id="IPR008250">
    <property type="entry name" value="ATPase_P-typ_transduc_dom_A_sf"/>
</dbReference>
<evidence type="ECO:0000256" key="9">
    <source>
        <dbReference type="ARBA" id="ARBA00023136"/>
    </source>
</evidence>
<dbReference type="NCBIfam" id="TIGR01494">
    <property type="entry name" value="ATPase_P-type"/>
    <property type="match status" value="2"/>
</dbReference>
<dbReference type="SFLD" id="SFLDG00002">
    <property type="entry name" value="C1.7:_P-type_atpase_like"/>
    <property type="match status" value="1"/>
</dbReference>
<keyword evidence="5" id="KW-0547">Nucleotide-binding</keyword>
<dbReference type="InterPro" id="IPR018303">
    <property type="entry name" value="ATPase_P-typ_P_site"/>
</dbReference>
<comment type="subcellular location">
    <subcellularLocation>
        <location evidence="1">Endomembrane system</location>
        <topology evidence="1">Multi-pass membrane protein</topology>
    </subcellularLocation>
</comment>
<dbReference type="Gene3D" id="3.40.50.1000">
    <property type="entry name" value="HAD superfamily/HAD-like"/>
    <property type="match status" value="1"/>
</dbReference>
<accession>A0A1G8VRC8</accession>
<reference evidence="12 13" key="1">
    <citation type="submission" date="2016-10" db="EMBL/GenBank/DDBJ databases">
        <authorList>
            <person name="de Groot N.N."/>
        </authorList>
    </citation>
    <scope>NUCLEOTIDE SEQUENCE [LARGE SCALE GENOMIC DNA]</scope>
    <source>
        <strain evidence="12 13">IBRC-M10015</strain>
    </source>
</reference>
<feature type="transmembrane region" description="Helical" evidence="10">
    <location>
        <begin position="253"/>
        <end position="271"/>
    </location>
</feature>
<dbReference type="PROSITE" id="PS50846">
    <property type="entry name" value="HMA_2"/>
    <property type="match status" value="1"/>
</dbReference>
<feature type="transmembrane region" description="Helical" evidence="10">
    <location>
        <begin position="150"/>
        <end position="170"/>
    </location>
</feature>
<dbReference type="GO" id="GO:0043682">
    <property type="term" value="F:P-type divalent copper transporter activity"/>
    <property type="evidence" value="ECO:0007669"/>
    <property type="project" value="TreeGrafter"/>
</dbReference>